<dbReference type="RefSeq" id="WP_096831794.1">
    <property type="nucleotide sequence ID" value="NZ_NXIB02000074.1"/>
</dbReference>
<evidence type="ECO:0000256" key="1">
    <source>
        <dbReference type="SAM" id="Phobius"/>
    </source>
</evidence>
<protein>
    <submittedName>
        <fullName evidence="2">Uncharacterized protein</fullName>
    </submittedName>
</protein>
<dbReference type="EMBL" id="NXIB02000074">
    <property type="protein sequence ID" value="PHX54886.1"/>
    <property type="molecule type" value="Genomic_DNA"/>
</dbReference>
<proteinExistence type="predicted"/>
<keyword evidence="1" id="KW-0812">Transmembrane</keyword>
<dbReference type="Proteomes" id="UP000226442">
    <property type="component" value="Unassembled WGS sequence"/>
</dbReference>
<reference evidence="2" key="1">
    <citation type="submission" date="2017-10" db="EMBL/GenBank/DDBJ databases">
        <title>Draft genome sequence of the planktic cyanobacteria Tychonema bourrellyi isolated from alpine lentic freshwater.</title>
        <authorList>
            <person name="Tett A."/>
            <person name="Armanini F."/>
            <person name="Asnicar F."/>
            <person name="Boscaini A."/>
            <person name="Pasolli E."/>
            <person name="Zolfo M."/>
            <person name="Donati C."/>
            <person name="Salmaso N."/>
            <person name="Segata N."/>
        </authorList>
    </citation>
    <scope>NUCLEOTIDE SEQUENCE</scope>
    <source>
        <strain evidence="2">FEM_GT703</strain>
    </source>
</reference>
<name>A0A2G4EZE9_9CYAN</name>
<keyword evidence="1" id="KW-1133">Transmembrane helix</keyword>
<feature type="transmembrane region" description="Helical" evidence="1">
    <location>
        <begin position="42"/>
        <end position="63"/>
    </location>
</feature>
<accession>A0A2G4EZE9</accession>
<keyword evidence="3" id="KW-1185">Reference proteome</keyword>
<comment type="caution">
    <text evidence="2">The sequence shown here is derived from an EMBL/GenBank/DDBJ whole genome shotgun (WGS) entry which is preliminary data.</text>
</comment>
<evidence type="ECO:0000313" key="3">
    <source>
        <dbReference type="Proteomes" id="UP000226442"/>
    </source>
</evidence>
<evidence type="ECO:0000313" key="2">
    <source>
        <dbReference type="EMBL" id="PHX54886.1"/>
    </source>
</evidence>
<sequence length="71" mass="8237">MATQEDRIKQREALEDAHGNFVEPYINQLIEVNAQSLPNIDVALPGFCCVSGWLVLVIFYGFWMRYRMSLE</sequence>
<organism evidence="2 3">
    <name type="scientific">Tychonema bourrellyi FEM_GT703</name>
    <dbReference type="NCBI Taxonomy" id="2040638"/>
    <lineage>
        <taxon>Bacteria</taxon>
        <taxon>Bacillati</taxon>
        <taxon>Cyanobacteriota</taxon>
        <taxon>Cyanophyceae</taxon>
        <taxon>Oscillatoriophycideae</taxon>
        <taxon>Oscillatoriales</taxon>
        <taxon>Microcoleaceae</taxon>
        <taxon>Tychonema</taxon>
    </lineage>
</organism>
<gene>
    <name evidence="2" type="ORF">CP500_013705</name>
</gene>
<dbReference type="AlphaFoldDB" id="A0A2G4EZE9"/>
<dbReference type="OrthoDB" id="466778at2"/>
<keyword evidence="1" id="KW-0472">Membrane</keyword>